<dbReference type="SUPFAM" id="SSF46894">
    <property type="entry name" value="C-terminal effector domain of the bipartite response regulators"/>
    <property type="match status" value="1"/>
</dbReference>
<dbReference type="Proteomes" id="UP000180166">
    <property type="component" value="Chromosome"/>
</dbReference>
<reference evidence="2 3" key="1">
    <citation type="submission" date="2016-10" db="EMBL/GenBank/DDBJ databases">
        <title>Genome sequence of Nocardia seriolae strain EM150506, isolated from Anguila japonica.</title>
        <authorList>
            <person name="Han H.-J."/>
        </authorList>
    </citation>
    <scope>NUCLEOTIDE SEQUENCE [LARGE SCALE GENOMIC DNA]</scope>
    <source>
        <strain evidence="2 3">EM150506</strain>
    </source>
</reference>
<evidence type="ECO:0000313" key="2">
    <source>
        <dbReference type="EMBL" id="APA96746.1"/>
    </source>
</evidence>
<gene>
    <name evidence="2" type="ORF">NS506_02685</name>
</gene>
<dbReference type="EMBL" id="CP017839">
    <property type="protein sequence ID" value="APA96746.1"/>
    <property type="molecule type" value="Genomic_DNA"/>
</dbReference>
<dbReference type="InterPro" id="IPR036388">
    <property type="entry name" value="WH-like_DNA-bd_sf"/>
</dbReference>
<dbReference type="Gene3D" id="1.10.10.10">
    <property type="entry name" value="Winged helix-like DNA-binding domain superfamily/Winged helix DNA-binding domain"/>
    <property type="match status" value="1"/>
</dbReference>
<evidence type="ECO:0000259" key="1">
    <source>
        <dbReference type="SMART" id="SM00421"/>
    </source>
</evidence>
<dbReference type="InterPro" id="IPR016032">
    <property type="entry name" value="Sig_transdc_resp-reg_C-effctor"/>
</dbReference>
<accession>A0ABC8ARD7</accession>
<protein>
    <submittedName>
        <fullName evidence="2">Bialaphos biosynthetic pathway regulatory protein</fullName>
    </submittedName>
</protein>
<dbReference type="KEGG" id="nsr:NS506_02685"/>
<feature type="domain" description="HTH luxR-type" evidence="1">
    <location>
        <begin position="90"/>
        <end position="147"/>
    </location>
</feature>
<dbReference type="InterPro" id="IPR000792">
    <property type="entry name" value="Tscrpt_reg_LuxR_C"/>
</dbReference>
<dbReference type="AlphaFoldDB" id="A0ABC8ARD7"/>
<evidence type="ECO:0000313" key="3">
    <source>
        <dbReference type="Proteomes" id="UP000180166"/>
    </source>
</evidence>
<organism evidence="2 3">
    <name type="scientific">Nocardia seriolae</name>
    <dbReference type="NCBI Taxonomy" id="37332"/>
    <lineage>
        <taxon>Bacteria</taxon>
        <taxon>Bacillati</taxon>
        <taxon>Actinomycetota</taxon>
        <taxon>Actinomycetes</taxon>
        <taxon>Mycobacteriales</taxon>
        <taxon>Nocardiaceae</taxon>
        <taxon>Nocardia</taxon>
    </lineage>
</organism>
<dbReference type="SMART" id="SM00421">
    <property type="entry name" value="HTH_LUXR"/>
    <property type="match status" value="1"/>
</dbReference>
<sequence length="161" mass="18272">MLVSSRYADDHDLEELLQDQSFSDRIRVTHSKFHNTMIIDGRLAVVWTQSNGQPQAYYVTEFTLLGAIHQFVTQTWKTALSLHDHVALRHRGFDEMGIAVLRFLNAGVTDEVAARRLSVSTRTYRRYLADVMIRLNAATRFQLGARAAELGLLKEDAHADA</sequence>
<name>A0ABC8ARD7_9NOCA</name>
<proteinExistence type="predicted"/>
<dbReference type="GO" id="GO:0003677">
    <property type="term" value="F:DNA binding"/>
    <property type="evidence" value="ECO:0007669"/>
    <property type="project" value="UniProtKB-ARBA"/>
</dbReference>